<dbReference type="Proteomes" id="UP000054567">
    <property type="component" value="Unassembled WGS sequence"/>
</dbReference>
<proteinExistence type="predicted"/>
<sequence>MLAKKLYNHPKQGPCTSYYCSYKVFENSKFHAEIINTARSKYAVRIAICLTQVTDTGGNKGSDDIKYRKWLGKWGMYSVWARVRRGSTEARSIQSQPSVACIIMPEEDRSPGIAEEMRRCETQGRGDIKVFTIKY</sequence>
<organism evidence="1 2">
    <name type="scientific">Coccidioides posadasii RMSCC 3488</name>
    <dbReference type="NCBI Taxonomy" id="454284"/>
    <lineage>
        <taxon>Eukaryota</taxon>
        <taxon>Fungi</taxon>
        <taxon>Dikarya</taxon>
        <taxon>Ascomycota</taxon>
        <taxon>Pezizomycotina</taxon>
        <taxon>Eurotiomycetes</taxon>
        <taxon>Eurotiomycetidae</taxon>
        <taxon>Onygenales</taxon>
        <taxon>Onygenaceae</taxon>
        <taxon>Coccidioides</taxon>
    </lineage>
</organism>
<reference evidence="1 2" key="1">
    <citation type="submission" date="2007-06" db="EMBL/GenBank/DDBJ databases">
        <title>The Genome Sequence of Coccidioides posadasii RMSCC_3488.</title>
        <authorList>
            <consortium name="Coccidioides Genome Resources Consortium"/>
            <consortium name="The Broad Institute Genome Sequencing Platform"/>
            <person name="Henn M.R."/>
            <person name="Sykes S."/>
            <person name="Young S."/>
            <person name="Jaffe D."/>
            <person name="Berlin A."/>
            <person name="Alvarez P."/>
            <person name="Butler J."/>
            <person name="Gnerre S."/>
            <person name="Grabherr M."/>
            <person name="Mauceli E."/>
            <person name="Brockman W."/>
            <person name="Kodira C."/>
            <person name="Alvarado L."/>
            <person name="Zeng Q."/>
            <person name="Crawford M."/>
            <person name="Antoine C."/>
            <person name="Devon K."/>
            <person name="Galgiani J."/>
            <person name="Orsborn K."/>
            <person name="Lewis M.L."/>
            <person name="Nusbaum C."/>
            <person name="Galagan J."/>
            <person name="Birren B."/>
        </authorList>
    </citation>
    <scope>NUCLEOTIDE SEQUENCE [LARGE SCALE GENOMIC DNA]</scope>
    <source>
        <strain evidence="1 2">RMSCC 3488</strain>
    </source>
</reference>
<dbReference type="AlphaFoldDB" id="A0A0J6FGN2"/>
<accession>A0A0J6FGN2</accession>
<reference evidence="2" key="2">
    <citation type="journal article" date="2009" name="Genome Res.">
        <title>Comparative genomic analyses of the human fungal pathogens Coccidioides and their relatives.</title>
        <authorList>
            <person name="Sharpton T.J."/>
            <person name="Stajich J.E."/>
            <person name="Rounsley S.D."/>
            <person name="Gardner M.J."/>
            <person name="Wortman J.R."/>
            <person name="Jordar V.S."/>
            <person name="Maiti R."/>
            <person name="Kodira C.D."/>
            <person name="Neafsey D.E."/>
            <person name="Zeng Q."/>
            <person name="Hung C.-Y."/>
            <person name="McMahan C."/>
            <person name="Muszewska A."/>
            <person name="Grynberg M."/>
            <person name="Mandel M.A."/>
            <person name="Kellner E.M."/>
            <person name="Barker B.M."/>
            <person name="Galgiani J.N."/>
            <person name="Orbach M.J."/>
            <person name="Kirkland T.N."/>
            <person name="Cole G.T."/>
            <person name="Henn M.R."/>
            <person name="Birren B.W."/>
            <person name="Taylor J.W."/>
        </authorList>
    </citation>
    <scope>NUCLEOTIDE SEQUENCE [LARGE SCALE GENOMIC DNA]</scope>
    <source>
        <strain evidence="2">RMSCC 3488</strain>
    </source>
</reference>
<gene>
    <name evidence="1" type="ORF">CPAG_08588</name>
</gene>
<dbReference type="VEuPathDB" id="FungiDB:CPAG_08588"/>
<protein>
    <submittedName>
        <fullName evidence="1">Uncharacterized protein</fullName>
    </submittedName>
</protein>
<reference evidence="2" key="3">
    <citation type="journal article" date="2010" name="Genome Res.">
        <title>Population genomic sequencing of Coccidioides fungi reveals recent hybridization and transposon control.</title>
        <authorList>
            <person name="Neafsey D.E."/>
            <person name="Barker B.M."/>
            <person name="Sharpton T.J."/>
            <person name="Stajich J.E."/>
            <person name="Park D.J."/>
            <person name="Whiston E."/>
            <person name="Hung C.-Y."/>
            <person name="McMahan C."/>
            <person name="White J."/>
            <person name="Sykes S."/>
            <person name="Heiman D."/>
            <person name="Young S."/>
            <person name="Zeng Q."/>
            <person name="Abouelleil A."/>
            <person name="Aftuck L."/>
            <person name="Bessette D."/>
            <person name="Brown A."/>
            <person name="FitzGerald M."/>
            <person name="Lui A."/>
            <person name="Macdonald J.P."/>
            <person name="Priest M."/>
            <person name="Orbach M.J."/>
            <person name="Galgiani J.N."/>
            <person name="Kirkland T.N."/>
            <person name="Cole G.T."/>
            <person name="Birren B.W."/>
            <person name="Henn M.R."/>
            <person name="Taylor J.W."/>
            <person name="Rounsley S.D."/>
        </authorList>
    </citation>
    <scope>NUCLEOTIDE SEQUENCE [LARGE SCALE GENOMIC DNA]</scope>
    <source>
        <strain evidence="2">RMSCC 3488</strain>
    </source>
</reference>
<evidence type="ECO:0000313" key="1">
    <source>
        <dbReference type="EMBL" id="KMM72291.1"/>
    </source>
</evidence>
<evidence type="ECO:0000313" key="2">
    <source>
        <dbReference type="Proteomes" id="UP000054567"/>
    </source>
</evidence>
<name>A0A0J6FGN2_COCPO</name>
<dbReference type="EMBL" id="DS268114">
    <property type="protein sequence ID" value="KMM72291.1"/>
    <property type="molecule type" value="Genomic_DNA"/>
</dbReference>